<name>A0A165Z089_9AGAM</name>
<reference evidence="2 3" key="1">
    <citation type="journal article" date="2016" name="Mol. Biol. Evol.">
        <title>Comparative Genomics of Early-Diverging Mushroom-Forming Fungi Provides Insights into the Origins of Lignocellulose Decay Capabilities.</title>
        <authorList>
            <person name="Nagy L.G."/>
            <person name="Riley R."/>
            <person name="Tritt A."/>
            <person name="Adam C."/>
            <person name="Daum C."/>
            <person name="Floudas D."/>
            <person name="Sun H."/>
            <person name="Yadav J.S."/>
            <person name="Pangilinan J."/>
            <person name="Larsson K.H."/>
            <person name="Matsuura K."/>
            <person name="Barry K."/>
            <person name="Labutti K."/>
            <person name="Kuo R."/>
            <person name="Ohm R.A."/>
            <person name="Bhattacharya S.S."/>
            <person name="Shirouzu T."/>
            <person name="Yoshinaga Y."/>
            <person name="Martin F.M."/>
            <person name="Grigoriev I.V."/>
            <person name="Hibbett D.S."/>
        </authorList>
    </citation>
    <scope>NUCLEOTIDE SEQUENCE [LARGE SCALE GENOMIC DNA]</scope>
    <source>
        <strain evidence="2 3">CBS 109695</strain>
    </source>
</reference>
<sequence length="335" mass="37295">MSTTSQPAAKRKRDDATEEVSSAEPPVRSDIWFPDGNIVLQAGGMQFKIYQGLLSAHSTIFADMFSIPQPPSGGDMVDGCSVVQLSDSATDVAFVLEALCMHKHVNRNNPIPFQVVAAFVRLGRKYDIDVVLKDGLRRLYYEYPTTLENYDALNPNDIQGGWTLIEDALGIDINVIKLAHEHSLLSVLPGAFVNLDMEDIVAMGLGDNGRAATLSLVDQRAWFIYSCALPKLVAETMYAWTKLPQSDYPDCKTCSDCEMSRALLAGSLFPLPQNFGPLLSWRQEWERELCSECSERAKPLHNEGRSRFWDALPGAFGFPDWEELKKERVVPEAST</sequence>
<evidence type="ECO:0000313" key="2">
    <source>
        <dbReference type="EMBL" id="KZP10102.1"/>
    </source>
</evidence>
<dbReference type="OrthoDB" id="3217871at2759"/>
<dbReference type="AlphaFoldDB" id="A0A165Z089"/>
<proteinExistence type="predicted"/>
<protein>
    <recommendedName>
        <fullName evidence="4">BTB domain-containing protein</fullName>
    </recommendedName>
</protein>
<dbReference type="Proteomes" id="UP000076532">
    <property type="component" value="Unassembled WGS sequence"/>
</dbReference>
<evidence type="ECO:0000313" key="3">
    <source>
        <dbReference type="Proteomes" id="UP000076532"/>
    </source>
</evidence>
<feature type="region of interest" description="Disordered" evidence="1">
    <location>
        <begin position="1"/>
        <end position="28"/>
    </location>
</feature>
<dbReference type="EMBL" id="KV417686">
    <property type="protein sequence ID" value="KZP10102.1"/>
    <property type="molecule type" value="Genomic_DNA"/>
</dbReference>
<evidence type="ECO:0000256" key="1">
    <source>
        <dbReference type="SAM" id="MobiDB-lite"/>
    </source>
</evidence>
<keyword evidence="3" id="KW-1185">Reference proteome</keyword>
<accession>A0A165Z089</accession>
<organism evidence="2 3">
    <name type="scientific">Athelia psychrophila</name>
    <dbReference type="NCBI Taxonomy" id="1759441"/>
    <lineage>
        <taxon>Eukaryota</taxon>
        <taxon>Fungi</taxon>
        <taxon>Dikarya</taxon>
        <taxon>Basidiomycota</taxon>
        <taxon>Agaricomycotina</taxon>
        <taxon>Agaricomycetes</taxon>
        <taxon>Agaricomycetidae</taxon>
        <taxon>Atheliales</taxon>
        <taxon>Atheliaceae</taxon>
        <taxon>Athelia</taxon>
    </lineage>
</organism>
<evidence type="ECO:0008006" key="4">
    <source>
        <dbReference type="Google" id="ProtNLM"/>
    </source>
</evidence>
<gene>
    <name evidence="2" type="ORF">FIBSPDRAFT_991625</name>
</gene>